<dbReference type="EMBL" id="JAGTJQ010000012">
    <property type="protein sequence ID" value="KAH7016403.1"/>
    <property type="molecule type" value="Genomic_DNA"/>
</dbReference>
<keyword evidence="1" id="KW-0732">Signal</keyword>
<proteinExistence type="predicted"/>
<gene>
    <name evidence="2" type="ORF">B0I36DRAFT_337591</name>
</gene>
<comment type="caution">
    <text evidence="2">The sequence shown here is derived from an EMBL/GenBank/DDBJ whole genome shotgun (WGS) entry which is preliminary data.</text>
</comment>
<reference evidence="2" key="1">
    <citation type="journal article" date="2021" name="Nat. Commun.">
        <title>Genetic determinants of endophytism in the Arabidopsis root mycobiome.</title>
        <authorList>
            <person name="Mesny F."/>
            <person name="Miyauchi S."/>
            <person name="Thiergart T."/>
            <person name="Pickel B."/>
            <person name="Atanasova L."/>
            <person name="Karlsson M."/>
            <person name="Huettel B."/>
            <person name="Barry K.W."/>
            <person name="Haridas S."/>
            <person name="Chen C."/>
            <person name="Bauer D."/>
            <person name="Andreopoulos W."/>
            <person name="Pangilinan J."/>
            <person name="LaButti K."/>
            <person name="Riley R."/>
            <person name="Lipzen A."/>
            <person name="Clum A."/>
            <person name="Drula E."/>
            <person name="Henrissat B."/>
            <person name="Kohler A."/>
            <person name="Grigoriev I.V."/>
            <person name="Martin F.M."/>
            <person name="Hacquard S."/>
        </authorList>
    </citation>
    <scope>NUCLEOTIDE SEQUENCE</scope>
    <source>
        <strain evidence="2">MPI-CAGE-CH-0230</strain>
    </source>
</reference>
<organism evidence="2 3">
    <name type="scientific">Microdochium trichocladiopsis</name>
    <dbReference type="NCBI Taxonomy" id="1682393"/>
    <lineage>
        <taxon>Eukaryota</taxon>
        <taxon>Fungi</taxon>
        <taxon>Dikarya</taxon>
        <taxon>Ascomycota</taxon>
        <taxon>Pezizomycotina</taxon>
        <taxon>Sordariomycetes</taxon>
        <taxon>Xylariomycetidae</taxon>
        <taxon>Xylariales</taxon>
        <taxon>Microdochiaceae</taxon>
        <taxon>Microdochium</taxon>
    </lineage>
</organism>
<feature type="signal peptide" evidence="1">
    <location>
        <begin position="1"/>
        <end position="27"/>
    </location>
</feature>
<dbReference type="AlphaFoldDB" id="A0A9P9BJ62"/>
<evidence type="ECO:0000313" key="2">
    <source>
        <dbReference type="EMBL" id="KAH7016403.1"/>
    </source>
</evidence>
<evidence type="ECO:0000313" key="3">
    <source>
        <dbReference type="Proteomes" id="UP000756346"/>
    </source>
</evidence>
<name>A0A9P9BJ62_9PEZI</name>
<accession>A0A9P9BJ62</accession>
<dbReference type="Proteomes" id="UP000756346">
    <property type="component" value="Unassembled WGS sequence"/>
</dbReference>
<evidence type="ECO:0000256" key="1">
    <source>
        <dbReference type="SAM" id="SignalP"/>
    </source>
</evidence>
<feature type="chain" id="PRO_5040428617" description="Secreted protein" evidence="1">
    <location>
        <begin position="28"/>
        <end position="87"/>
    </location>
</feature>
<dbReference type="RefSeq" id="XP_046006027.1">
    <property type="nucleotide sequence ID" value="XM_046155686.1"/>
</dbReference>
<dbReference type="GeneID" id="70185232"/>
<evidence type="ECO:0008006" key="4">
    <source>
        <dbReference type="Google" id="ProtNLM"/>
    </source>
</evidence>
<keyword evidence="3" id="KW-1185">Reference proteome</keyword>
<protein>
    <recommendedName>
        <fullName evidence="4">Secreted protein</fullName>
    </recommendedName>
</protein>
<sequence>MRARCIALVGCSLVLIVPCMQSSAALAVSASHTQRIGSPPLAVQLASAGKRNESRLPQSLHTKRPSCDCRARGLALNERVRNKLSLP</sequence>